<dbReference type="InterPro" id="IPR012854">
    <property type="entry name" value="Cu_amine_oxidase-like_N"/>
</dbReference>
<evidence type="ECO:0000259" key="1">
    <source>
        <dbReference type="Pfam" id="PF07833"/>
    </source>
</evidence>
<accession>A0A402CQ88</accession>
<reference evidence="2 3" key="1">
    <citation type="journal article" date="2019" name="Int. J. Syst. Evol. Microbiol.">
        <title>Capsulimonas corticalis gen. nov., sp. nov., an aerobic capsulated bacterium, of a novel bacterial order, Capsulimonadales ord. nov., of the class Armatimonadia of the phylum Armatimonadetes.</title>
        <authorList>
            <person name="Li J."/>
            <person name="Kudo C."/>
            <person name="Tonouchi A."/>
        </authorList>
    </citation>
    <scope>NUCLEOTIDE SEQUENCE [LARGE SCALE GENOMIC DNA]</scope>
    <source>
        <strain evidence="2 3">AX-7</strain>
    </source>
</reference>
<dbReference type="EMBL" id="AP025739">
    <property type="protein sequence ID" value="BDI32735.1"/>
    <property type="molecule type" value="Genomic_DNA"/>
</dbReference>
<keyword evidence="3" id="KW-1185">Reference proteome</keyword>
<sequence length="111" mass="11806">MSYTLNGQAVALTEEPHEKDGVVYVPLKEVVTALGGTVTWDNETKTAAATIGQWTATFQMAENTADVNGTAVTYSAPSYVDNGELYVPVDFFQQAYGYKLAGSGTDVSLSV</sequence>
<gene>
    <name evidence="2" type="ORF">CCAX7_47860</name>
</gene>
<dbReference type="Proteomes" id="UP000287394">
    <property type="component" value="Chromosome"/>
</dbReference>
<dbReference type="Gene3D" id="3.30.457.10">
    <property type="entry name" value="Copper amine oxidase-like, N-terminal domain"/>
    <property type="match status" value="1"/>
</dbReference>
<dbReference type="OrthoDB" id="1656058at2"/>
<dbReference type="AlphaFoldDB" id="A0A402CQ88"/>
<evidence type="ECO:0000313" key="3">
    <source>
        <dbReference type="Proteomes" id="UP000287394"/>
    </source>
</evidence>
<dbReference type="SUPFAM" id="SSF55383">
    <property type="entry name" value="Copper amine oxidase, domain N"/>
    <property type="match status" value="1"/>
</dbReference>
<dbReference type="KEGG" id="ccot:CCAX7_47860"/>
<proteinExistence type="predicted"/>
<dbReference type="Pfam" id="PF07833">
    <property type="entry name" value="Cu_amine_oxidN1"/>
    <property type="match status" value="1"/>
</dbReference>
<dbReference type="RefSeq" id="WP_119319564.1">
    <property type="nucleotide sequence ID" value="NZ_AP025739.1"/>
</dbReference>
<protein>
    <recommendedName>
        <fullName evidence="1">Copper amine oxidase-like N-terminal domain-containing protein</fullName>
    </recommendedName>
</protein>
<name>A0A402CQ88_9BACT</name>
<feature type="domain" description="Copper amine oxidase-like N-terminal" evidence="1">
    <location>
        <begin position="5"/>
        <end position="104"/>
    </location>
</feature>
<dbReference type="InterPro" id="IPR036582">
    <property type="entry name" value="Mao_N_sf"/>
</dbReference>
<organism evidence="2 3">
    <name type="scientific">Capsulimonas corticalis</name>
    <dbReference type="NCBI Taxonomy" id="2219043"/>
    <lineage>
        <taxon>Bacteria</taxon>
        <taxon>Bacillati</taxon>
        <taxon>Armatimonadota</taxon>
        <taxon>Armatimonadia</taxon>
        <taxon>Capsulimonadales</taxon>
        <taxon>Capsulimonadaceae</taxon>
        <taxon>Capsulimonas</taxon>
    </lineage>
</organism>
<evidence type="ECO:0000313" key="2">
    <source>
        <dbReference type="EMBL" id="BDI32735.1"/>
    </source>
</evidence>